<organism evidence="2 3">
    <name type="scientific">Austropuccinia psidii MF-1</name>
    <dbReference type="NCBI Taxonomy" id="1389203"/>
    <lineage>
        <taxon>Eukaryota</taxon>
        <taxon>Fungi</taxon>
        <taxon>Dikarya</taxon>
        <taxon>Basidiomycota</taxon>
        <taxon>Pucciniomycotina</taxon>
        <taxon>Pucciniomycetes</taxon>
        <taxon>Pucciniales</taxon>
        <taxon>Sphaerophragmiaceae</taxon>
        <taxon>Austropuccinia</taxon>
    </lineage>
</organism>
<name>A0A9Q3KX74_9BASI</name>
<feature type="compositionally biased region" description="Polar residues" evidence="1">
    <location>
        <begin position="44"/>
        <end position="61"/>
    </location>
</feature>
<feature type="compositionally biased region" description="Basic and acidic residues" evidence="1">
    <location>
        <begin position="62"/>
        <end position="74"/>
    </location>
</feature>
<evidence type="ECO:0000313" key="2">
    <source>
        <dbReference type="EMBL" id="MBW0587050.1"/>
    </source>
</evidence>
<evidence type="ECO:0000313" key="3">
    <source>
        <dbReference type="Proteomes" id="UP000765509"/>
    </source>
</evidence>
<keyword evidence="3" id="KW-1185">Reference proteome</keyword>
<feature type="compositionally biased region" description="Basic and acidic residues" evidence="1">
    <location>
        <begin position="25"/>
        <end position="42"/>
    </location>
</feature>
<dbReference type="EMBL" id="AVOT02125773">
    <property type="protein sequence ID" value="MBW0587050.1"/>
    <property type="molecule type" value="Genomic_DNA"/>
</dbReference>
<proteinExistence type="predicted"/>
<dbReference type="AlphaFoldDB" id="A0A9Q3KX74"/>
<feature type="region of interest" description="Disordered" evidence="1">
    <location>
        <begin position="17"/>
        <end position="81"/>
    </location>
</feature>
<accession>A0A9Q3KX74</accession>
<comment type="caution">
    <text evidence="2">The sequence shown here is derived from an EMBL/GenBank/DDBJ whole genome shotgun (WGS) entry which is preliminary data.</text>
</comment>
<sequence length="132" mass="15345">MDSLFLQRQVQKDTSLVKEQNSFIHRPEERVGNDPRFSERRTSSVKQLQTSSRTVQIQAQRTSEETERSQEKSRQRQLAQTLPTRVKDYKIGTFSHGECVQYGQNAYGGHSQGTGKDEQDLSMQIMDKFRYV</sequence>
<dbReference type="Proteomes" id="UP000765509">
    <property type="component" value="Unassembled WGS sequence"/>
</dbReference>
<evidence type="ECO:0000256" key="1">
    <source>
        <dbReference type="SAM" id="MobiDB-lite"/>
    </source>
</evidence>
<gene>
    <name evidence="2" type="ORF">O181_126765</name>
</gene>
<reference evidence="2" key="1">
    <citation type="submission" date="2021-03" db="EMBL/GenBank/DDBJ databases">
        <title>Draft genome sequence of rust myrtle Austropuccinia psidii MF-1, a brazilian biotype.</title>
        <authorList>
            <person name="Quecine M.C."/>
            <person name="Pachon D.M.R."/>
            <person name="Bonatelli M.L."/>
            <person name="Correr F.H."/>
            <person name="Franceschini L.M."/>
            <person name="Leite T.F."/>
            <person name="Margarido G.R.A."/>
            <person name="Almeida C.A."/>
            <person name="Ferrarezi J.A."/>
            <person name="Labate C.A."/>
        </authorList>
    </citation>
    <scope>NUCLEOTIDE SEQUENCE</scope>
    <source>
        <strain evidence="2">MF-1</strain>
    </source>
</reference>
<protein>
    <submittedName>
        <fullName evidence="2">Uncharacterized protein</fullName>
    </submittedName>
</protein>